<evidence type="ECO:0000313" key="2">
    <source>
        <dbReference type="EMBL" id="OCT80609.1"/>
    </source>
</evidence>
<accession>A0A974CVF1</accession>
<name>A0A974CVF1_XENLA</name>
<sequence>MTINIHLTSGMDIMNCRACLLAYEMPCFFWRFTVTSIGAFWVVLYLYNTVIFSKDLAIHHLHVWEDLSCLKEQYHQK</sequence>
<keyword evidence="1" id="KW-0472">Membrane</keyword>
<organism evidence="2 3">
    <name type="scientific">Xenopus laevis</name>
    <name type="common">African clawed frog</name>
    <dbReference type="NCBI Taxonomy" id="8355"/>
    <lineage>
        <taxon>Eukaryota</taxon>
        <taxon>Metazoa</taxon>
        <taxon>Chordata</taxon>
        <taxon>Craniata</taxon>
        <taxon>Vertebrata</taxon>
        <taxon>Euteleostomi</taxon>
        <taxon>Amphibia</taxon>
        <taxon>Batrachia</taxon>
        <taxon>Anura</taxon>
        <taxon>Pipoidea</taxon>
        <taxon>Pipidae</taxon>
        <taxon>Xenopodinae</taxon>
        <taxon>Xenopus</taxon>
        <taxon>Xenopus</taxon>
    </lineage>
</organism>
<evidence type="ECO:0000256" key="1">
    <source>
        <dbReference type="SAM" id="Phobius"/>
    </source>
</evidence>
<protein>
    <submittedName>
        <fullName evidence="2">Uncharacterized protein</fullName>
    </submittedName>
</protein>
<gene>
    <name evidence="2" type="ORF">XELAEV_18027424mg</name>
</gene>
<reference evidence="3" key="1">
    <citation type="journal article" date="2016" name="Nature">
        <title>Genome evolution in the allotetraploid frog Xenopus laevis.</title>
        <authorList>
            <person name="Session A.M."/>
            <person name="Uno Y."/>
            <person name="Kwon T."/>
            <person name="Chapman J.A."/>
            <person name="Toyoda A."/>
            <person name="Takahashi S."/>
            <person name="Fukui A."/>
            <person name="Hikosaka A."/>
            <person name="Suzuki A."/>
            <person name="Kondo M."/>
            <person name="van Heeringen S.J."/>
            <person name="Quigley I."/>
            <person name="Heinz S."/>
            <person name="Ogino H."/>
            <person name="Ochi H."/>
            <person name="Hellsten U."/>
            <person name="Lyons J.B."/>
            <person name="Simakov O."/>
            <person name="Putnam N."/>
            <person name="Stites J."/>
            <person name="Kuroki Y."/>
            <person name="Tanaka T."/>
            <person name="Michiue T."/>
            <person name="Watanabe M."/>
            <person name="Bogdanovic O."/>
            <person name="Lister R."/>
            <person name="Georgiou G."/>
            <person name="Paranjpe S.S."/>
            <person name="van Kruijsbergen I."/>
            <person name="Shu S."/>
            <person name="Carlson J."/>
            <person name="Kinoshita T."/>
            <person name="Ohta Y."/>
            <person name="Mawaribuchi S."/>
            <person name="Jenkins J."/>
            <person name="Grimwood J."/>
            <person name="Schmutz J."/>
            <person name="Mitros T."/>
            <person name="Mozaffari S.V."/>
            <person name="Suzuki Y."/>
            <person name="Haramoto Y."/>
            <person name="Yamamoto T.S."/>
            <person name="Takagi C."/>
            <person name="Heald R."/>
            <person name="Miller K."/>
            <person name="Haudenschild C."/>
            <person name="Kitzman J."/>
            <person name="Nakayama T."/>
            <person name="Izutsu Y."/>
            <person name="Robert J."/>
            <person name="Fortriede J."/>
            <person name="Burns K."/>
            <person name="Lotay V."/>
            <person name="Karimi K."/>
            <person name="Yasuoka Y."/>
            <person name="Dichmann D.S."/>
            <person name="Flajnik M.F."/>
            <person name="Houston D.W."/>
            <person name="Shendure J."/>
            <person name="DuPasquier L."/>
            <person name="Vize P.D."/>
            <person name="Zorn A.M."/>
            <person name="Ito M."/>
            <person name="Marcotte E.M."/>
            <person name="Wallingford J.B."/>
            <person name="Ito Y."/>
            <person name="Asashima M."/>
            <person name="Ueno N."/>
            <person name="Matsuda Y."/>
            <person name="Veenstra G.J."/>
            <person name="Fujiyama A."/>
            <person name="Harland R.M."/>
            <person name="Taira M."/>
            <person name="Rokhsar D.S."/>
        </authorList>
    </citation>
    <scope>NUCLEOTIDE SEQUENCE [LARGE SCALE GENOMIC DNA]</scope>
    <source>
        <strain evidence="3">J</strain>
    </source>
</reference>
<feature type="transmembrane region" description="Helical" evidence="1">
    <location>
        <begin position="28"/>
        <end position="47"/>
    </location>
</feature>
<proteinExistence type="predicted"/>
<keyword evidence="1" id="KW-1133">Transmembrane helix</keyword>
<evidence type="ECO:0000313" key="3">
    <source>
        <dbReference type="Proteomes" id="UP000694892"/>
    </source>
</evidence>
<keyword evidence="1" id="KW-0812">Transmembrane</keyword>
<dbReference type="Proteomes" id="UP000694892">
    <property type="component" value="Chromosome 5L"/>
</dbReference>
<dbReference type="AlphaFoldDB" id="A0A974CVF1"/>
<dbReference type="EMBL" id="CM004474">
    <property type="protein sequence ID" value="OCT80609.1"/>
    <property type="molecule type" value="Genomic_DNA"/>
</dbReference>